<dbReference type="GO" id="GO:0043200">
    <property type="term" value="P:response to amino acid"/>
    <property type="evidence" value="ECO:0007669"/>
    <property type="project" value="TreeGrafter"/>
</dbReference>
<dbReference type="InterPro" id="IPR000485">
    <property type="entry name" value="AsnC-type_HTH_dom"/>
</dbReference>
<evidence type="ECO:0000313" key="11">
    <source>
        <dbReference type="Proteomes" id="UP000011603"/>
    </source>
</evidence>
<dbReference type="EMBL" id="CP039140">
    <property type="protein sequence ID" value="QCQ77007.1"/>
    <property type="molecule type" value="Genomic_DNA"/>
</dbReference>
<reference evidence="9 13" key="6">
    <citation type="submission" date="2019-04" db="EMBL/GenBank/DDBJ databases">
        <title>Methylomes of two halophilic Archaea, Haloarcula marismortui and Haloferax mediterranei.</title>
        <authorList>
            <person name="DasSarma S."/>
            <person name="DasSarma P."/>
            <person name="DasSarma S."/>
            <person name="Fomenkov A."/>
            <person name="Vincze T."/>
            <person name="Anton B.P."/>
            <person name="Roberts R.J."/>
        </authorList>
    </citation>
    <scope>NUCLEOTIDE SEQUENCE [LARGE SCALE GENOMIC DNA]</scope>
    <source>
        <strain evidence="9">ATCC 33500</strain>
        <strain evidence="13">ATCC 33500 / DSM 1411 / JCM 8866 / NBRC 14739 / NCIMB 2177 / R-4</strain>
        <plasmid evidence="9 13">pHME505</plasmid>
    </source>
</reference>
<dbReference type="Pfam" id="PF13404">
    <property type="entry name" value="HTH_AsnC-type"/>
    <property type="match status" value="1"/>
</dbReference>
<protein>
    <submittedName>
        <fullName evidence="7 9">AsnC family transcriptional regulator</fullName>
    </submittedName>
    <submittedName>
        <fullName evidence="6">Transcriptional regulator</fullName>
    </submittedName>
</protein>
<reference evidence="6" key="1">
    <citation type="journal article" date="2012" name="Appl. Environ. Microbiol.">
        <title>Identification of the haloarchaeal phasin (PhaP) that functions in polyhydroxyalkanoate accumulation and granule formation in Haloferax mediterranei.</title>
        <authorList>
            <person name="Cai S."/>
            <person name="Cai L."/>
            <person name="Liu H."/>
            <person name="Liu X."/>
            <person name="Han J."/>
            <person name="Zhou J."/>
            <person name="Xiang H."/>
        </authorList>
    </citation>
    <scope>NUCLEOTIDE SEQUENCE</scope>
    <source>
        <strain evidence="6">CGMCC 1.2087</strain>
    </source>
</reference>
<evidence type="ECO:0000313" key="8">
    <source>
        <dbReference type="EMBL" id="ELZ97375.1"/>
    </source>
</evidence>
<dbReference type="PANTHER" id="PTHR30154">
    <property type="entry name" value="LEUCINE-RESPONSIVE REGULATORY PROTEIN"/>
    <property type="match status" value="1"/>
</dbReference>
<geneLocation type="plasmid" evidence="7 12">
    <name>HMPLAS1</name>
</geneLocation>
<dbReference type="HOGENOM" id="CLU_129671_0_0_2"/>
<gene>
    <name evidence="6" type="ordered locus">HFX_6169</name>
    <name evidence="7" type="ORF">BM92_17080</name>
    <name evidence="8" type="ORF">C439_18673</name>
    <name evidence="9" type="ORF">E6P09_16995</name>
</gene>
<dbReference type="SUPFAM" id="SSF54909">
    <property type="entry name" value="Dimeric alpha+beta barrel"/>
    <property type="match status" value="1"/>
</dbReference>
<feature type="region of interest" description="Disordered" evidence="4">
    <location>
        <begin position="1"/>
        <end position="21"/>
    </location>
</feature>
<evidence type="ECO:0000313" key="13">
    <source>
        <dbReference type="Proteomes" id="UP000299011"/>
    </source>
</evidence>
<dbReference type="PATRIC" id="fig|523841.21.peg.3748"/>
<organism evidence="6 10">
    <name type="scientific">Haloferax mediterranei (strain ATCC 33500 / DSM 1411 / JCM 8866 / NBRC 14739 / NCIMB 2177 / R-4)</name>
    <name type="common">Halobacterium mediterranei</name>
    <dbReference type="NCBI Taxonomy" id="523841"/>
    <lineage>
        <taxon>Archaea</taxon>
        <taxon>Methanobacteriati</taxon>
        <taxon>Methanobacteriota</taxon>
        <taxon>Stenosarchaea group</taxon>
        <taxon>Halobacteria</taxon>
        <taxon>Halobacteriales</taxon>
        <taxon>Haloferacaceae</taxon>
        <taxon>Haloferax</taxon>
    </lineage>
</organism>
<evidence type="ECO:0000256" key="4">
    <source>
        <dbReference type="SAM" id="MobiDB-lite"/>
    </source>
</evidence>
<dbReference type="InterPro" id="IPR011008">
    <property type="entry name" value="Dimeric_a/b-barrel"/>
</dbReference>
<name>I3RAN3_HALMT</name>
<evidence type="ECO:0000313" key="6">
    <source>
        <dbReference type="EMBL" id="AFK21293.1"/>
    </source>
</evidence>
<dbReference type="SUPFAM" id="SSF46785">
    <property type="entry name" value="Winged helix' DNA-binding domain"/>
    <property type="match status" value="1"/>
</dbReference>
<dbReference type="InterPro" id="IPR019888">
    <property type="entry name" value="Tscrpt_reg_AsnC-like"/>
</dbReference>
<evidence type="ECO:0000313" key="12">
    <source>
        <dbReference type="Proteomes" id="UP000027075"/>
    </source>
</evidence>
<dbReference type="OrthoDB" id="36438at2157"/>
<dbReference type="InterPro" id="IPR036390">
    <property type="entry name" value="WH_DNA-bd_sf"/>
</dbReference>
<reference evidence="7 12" key="4">
    <citation type="submission" date="2014-04" db="EMBL/GenBank/DDBJ databases">
        <title>Transcriptional profiles of Haloferax mediterranei on the basis of nitrogen availability.</title>
        <authorList>
            <person name="Bautista V."/>
        </authorList>
    </citation>
    <scope>NUCLEOTIDE SEQUENCE [LARGE SCALE GENOMIC DNA]</scope>
    <source>
        <strain evidence="7">ATCC 33500</strain>
        <strain evidence="12">ATCC 33500 / DSM 1411 / JCM 8866 / NBRC 14739 / NCIMB 2177 / R-4</strain>
        <plasmid evidence="7">HMPLAS1</plasmid>
        <plasmid evidence="12">Plasmid HMPLAS1</plasmid>
    </source>
</reference>
<dbReference type="EMBL" id="CP001871">
    <property type="protein sequence ID" value="AFK21293.1"/>
    <property type="molecule type" value="Genomic_DNA"/>
</dbReference>
<accession>I3RAN3</accession>
<dbReference type="AlphaFoldDB" id="I3RAN3"/>
<dbReference type="InterPro" id="IPR036388">
    <property type="entry name" value="WH-like_DNA-bd_sf"/>
</dbReference>
<evidence type="ECO:0000313" key="7">
    <source>
        <dbReference type="EMBL" id="AHZ24611.1"/>
    </source>
</evidence>
<sequence length="177" mass="20352">MENFNPKSVDGTAPNPDTPQAVLSNYLDEHDYEIFRALNENGRISDTELAERVGLSRTAVRRRREKLQESDVLEILAVIVLQEADLVTAQVLVTFDQHVSSDVRKEFITKLIDEGLIYNASSCLGEYDLVFSTWHADLNSLKEYVWDLFDGEQIVDDYTMIPLVKTWKAWDKELDRP</sequence>
<dbReference type="PROSITE" id="PS50956">
    <property type="entry name" value="HTH_ASNC_2"/>
    <property type="match status" value="1"/>
</dbReference>
<keyword evidence="1" id="KW-0805">Transcription regulation</keyword>
<dbReference type="PANTHER" id="PTHR30154:SF34">
    <property type="entry name" value="TRANSCRIPTIONAL REGULATOR AZLB"/>
    <property type="match status" value="1"/>
</dbReference>
<geneLocation type="plasmid" evidence="9 13">
    <name>pHME505</name>
</geneLocation>
<dbReference type="EMBL" id="AOLO01000015">
    <property type="protein sequence ID" value="ELZ97375.1"/>
    <property type="molecule type" value="Genomic_DNA"/>
</dbReference>
<dbReference type="GO" id="GO:0005829">
    <property type="term" value="C:cytosol"/>
    <property type="evidence" value="ECO:0007669"/>
    <property type="project" value="TreeGrafter"/>
</dbReference>
<feature type="domain" description="HTH asnC-type" evidence="5">
    <location>
        <begin position="27"/>
        <end position="87"/>
    </location>
</feature>
<dbReference type="GeneID" id="40158150"/>
<evidence type="ECO:0000313" key="9">
    <source>
        <dbReference type="EMBL" id="QCQ77007.1"/>
    </source>
</evidence>
<keyword evidence="11" id="KW-1185">Reference proteome</keyword>
<reference evidence="8 11" key="3">
    <citation type="journal article" date="2014" name="PLoS Genet.">
        <title>Phylogenetically driven sequencing of extremely halophilic archaea reveals strategies for static and dynamic osmo-response.</title>
        <authorList>
            <person name="Becker E.A."/>
            <person name="Seitzer P.M."/>
            <person name="Tritt A."/>
            <person name="Larsen D."/>
            <person name="Krusor M."/>
            <person name="Yao A.I."/>
            <person name="Wu D."/>
            <person name="Madern D."/>
            <person name="Eisen J.A."/>
            <person name="Darling A.E."/>
            <person name="Facciotti M.T."/>
        </authorList>
    </citation>
    <scope>NUCLEOTIDE SEQUENCE [LARGE SCALE GENOMIC DNA]</scope>
    <source>
        <strain evidence="8">ATCC 33500</strain>
        <strain evidence="11">ATCC 33500 / DSM 1411 / JCM 8866 / NBRC 14739 / NCIMB 2177 / R-4</strain>
    </source>
</reference>
<dbReference type="SMART" id="SM00344">
    <property type="entry name" value="HTH_ASNC"/>
    <property type="match status" value="1"/>
</dbReference>
<evidence type="ECO:0000256" key="3">
    <source>
        <dbReference type="ARBA" id="ARBA00023163"/>
    </source>
</evidence>
<dbReference type="KEGG" id="hme:HFX_6169"/>
<dbReference type="PRINTS" id="PR00033">
    <property type="entry name" value="HTHASNC"/>
</dbReference>
<dbReference type="Proteomes" id="UP000006469">
    <property type="component" value="Plasmid pHM500"/>
</dbReference>
<dbReference type="GO" id="GO:0043565">
    <property type="term" value="F:sequence-specific DNA binding"/>
    <property type="evidence" value="ECO:0007669"/>
    <property type="project" value="InterPro"/>
</dbReference>
<dbReference type="Proteomes" id="UP000299011">
    <property type="component" value="Plasmid pHME505"/>
</dbReference>
<reference evidence="6 10" key="2">
    <citation type="journal article" date="2012" name="J. Bacteriol.">
        <title>Complete genome sequence of the metabolically versatile halophilic archaeon Haloferax mediterranei, a poly(3-hydroxybutyrate-co-3-hydroxyvalerate) producer.</title>
        <authorList>
            <person name="Han J."/>
            <person name="Zhang F."/>
            <person name="Hou J."/>
            <person name="Liu X."/>
            <person name="Li M."/>
            <person name="Liu H."/>
            <person name="Cai L."/>
            <person name="Zhang B."/>
            <person name="Chen Y."/>
            <person name="Zhou J."/>
            <person name="Hu S."/>
            <person name="Xiang H."/>
        </authorList>
    </citation>
    <scope>NUCLEOTIDE SEQUENCE [LARGE SCALE GENOMIC DNA]</scope>
    <source>
        <strain evidence="10">ATCC 33500 / DSM 1411 / JCM 8866 / NBRC 14739 / NCIMB 2177 / R-4</strain>
        <strain evidence="6">CGMCC 1.2087</strain>
        <plasmid evidence="10">pHM500</plasmid>
    </source>
</reference>
<keyword evidence="2" id="KW-0238">DNA-binding</keyword>
<dbReference type="CDD" id="cd00090">
    <property type="entry name" value="HTH_ARSR"/>
    <property type="match status" value="1"/>
</dbReference>
<evidence type="ECO:0000256" key="2">
    <source>
        <dbReference type="ARBA" id="ARBA00023125"/>
    </source>
</evidence>
<dbReference type="InterPro" id="IPR011991">
    <property type="entry name" value="ArsR-like_HTH"/>
</dbReference>
<dbReference type="RefSeq" id="WP_004060953.1">
    <property type="nucleotide sequence ID" value="NC_017944.1"/>
</dbReference>
<geneLocation type="plasmid" evidence="6 10">
    <name>pHM500</name>
</geneLocation>
<dbReference type="EMBL" id="CP007554">
    <property type="protein sequence ID" value="AHZ24611.1"/>
    <property type="molecule type" value="Genomic_DNA"/>
</dbReference>
<keyword evidence="3" id="KW-0804">Transcription</keyword>
<dbReference type="Proteomes" id="UP000027075">
    <property type="component" value="Plasmid HMPLAS1"/>
</dbReference>
<evidence type="ECO:0000313" key="10">
    <source>
        <dbReference type="Proteomes" id="UP000006469"/>
    </source>
</evidence>
<keyword evidence="6" id="KW-0614">Plasmid</keyword>
<dbReference type="Proteomes" id="UP000011603">
    <property type="component" value="Unassembled WGS sequence"/>
</dbReference>
<evidence type="ECO:0000256" key="1">
    <source>
        <dbReference type="ARBA" id="ARBA00023015"/>
    </source>
</evidence>
<proteinExistence type="predicted"/>
<reference evidence="6" key="5">
    <citation type="submission" date="2014-05" db="EMBL/GenBank/DDBJ databases">
        <authorList>
            <person name="Wang L."/>
            <person name="Yang H."/>
            <person name="Xiang H."/>
        </authorList>
    </citation>
    <scope>NUCLEOTIDE SEQUENCE</scope>
    <source>
        <strain evidence="6">CGMCC 1.2087</strain>
        <plasmid evidence="6">pHM500</plasmid>
    </source>
</reference>
<dbReference type="Gene3D" id="1.10.10.10">
    <property type="entry name" value="Winged helix-like DNA-binding domain superfamily/Winged helix DNA-binding domain"/>
    <property type="match status" value="1"/>
</dbReference>
<evidence type="ECO:0000259" key="5">
    <source>
        <dbReference type="PROSITE" id="PS50956"/>
    </source>
</evidence>